<proteinExistence type="predicted"/>
<evidence type="ECO:0000256" key="1">
    <source>
        <dbReference type="ARBA" id="ARBA00001954"/>
    </source>
</evidence>
<name>A0A369JEJ1_HYPMA</name>
<dbReference type="Proteomes" id="UP000076154">
    <property type="component" value="Unassembled WGS sequence"/>
</dbReference>
<evidence type="ECO:0000259" key="6">
    <source>
        <dbReference type="Pfam" id="PF12851"/>
    </source>
</evidence>
<gene>
    <name evidence="7" type="ORF">Hypma_013175</name>
</gene>
<dbReference type="Gene3D" id="3.60.130.30">
    <property type="match status" value="1"/>
</dbReference>
<evidence type="ECO:0000313" key="8">
    <source>
        <dbReference type="Proteomes" id="UP000076154"/>
    </source>
</evidence>
<evidence type="ECO:0000256" key="5">
    <source>
        <dbReference type="ARBA" id="ARBA00023004"/>
    </source>
</evidence>
<comment type="cofactor">
    <cofactor evidence="1">
        <name>Fe(2+)</name>
        <dbReference type="ChEBI" id="CHEBI:29033"/>
    </cofactor>
</comment>
<feature type="domain" description="2OGFeDO JBP1/TET oxygenase" evidence="6">
    <location>
        <begin position="12"/>
        <end position="142"/>
    </location>
</feature>
<accession>A0A369JEJ1</accession>
<evidence type="ECO:0000256" key="3">
    <source>
        <dbReference type="ARBA" id="ARBA00022964"/>
    </source>
</evidence>
<evidence type="ECO:0000313" key="7">
    <source>
        <dbReference type="EMBL" id="RDB19742.1"/>
    </source>
</evidence>
<reference evidence="7" key="1">
    <citation type="submission" date="2018-04" db="EMBL/GenBank/DDBJ databases">
        <title>Whole genome sequencing of Hypsizygus marmoreus.</title>
        <authorList>
            <person name="Choi I.-G."/>
            <person name="Min B."/>
            <person name="Kim J.-G."/>
            <person name="Kim S."/>
            <person name="Oh Y.-L."/>
            <person name="Kong W.-S."/>
            <person name="Park H."/>
            <person name="Jeong J."/>
            <person name="Song E.-S."/>
        </authorList>
    </citation>
    <scope>NUCLEOTIDE SEQUENCE [LARGE SCALE GENOMIC DNA]</scope>
    <source>
        <strain evidence="7">51987-8</strain>
    </source>
</reference>
<organism evidence="7 8">
    <name type="scientific">Hypsizygus marmoreus</name>
    <name type="common">White beech mushroom</name>
    <name type="synonym">Agaricus marmoreus</name>
    <dbReference type="NCBI Taxonomy" id="39966"/>
    <lineage>
        <taxon>Eukaryota</taxon>
        <taxon>Fungi</taxon>
        <taxon>Dikarya</taxon>
        <taxon>Basidiomycota</taxon>
        <taxon>Agaricomycotina</taxon>
        <taxon>Agaricomycetes</taxon>
        <taxon>Agaricomycetidae</taxon>
        <taxon>Agaricales</taxon>
        <taxon>Tricholomatineae</taxon>
        <taxon>Lyophyllaceae</taxon>
        <taxon>Hypsizygus</taxon>
    </lineage>
</organism>
<dbReference type="EMBL" id="LUEZ02000076">
    <property type="protein sequence ID" value="RDB19742.1"/>
    <property type="molecule type" value="Genomic_DNA"/>
</dbReference>
<keyword evidence="3" id="KW-0223">Dioxygenase</keyword>
<dbReference type="Pfam" id="PF12851">
    <property type="entry name" value="Tet_JBP"/>
    <property type="match status" value="1"/>
</dbReference>
<keyword evidence="8" id="KW-1185">Reference proteome</keyword>
<dbReference type="GO" id="GO:0046872">
    <property type="term" value="F:metal ion binding"/>
    <property type="evidence" value="ECO:0007669"/>
    <property type="project" value="UniProtKB-KW"/>
</dbReference>
<dbReference type="GO" id="GO:0051213">
    <property type="term" value="F:dioxygenase activity"/>
    <property type="evidence" value="ECO:0007669"/>
    <property type="project" value="UniProtKB-KW"/>
</dbReference>
<dbReference type="InParanoid" id="A0A369JEJ1"/>
<keyword evidence="2" id="KW-0479">Metal-binding</keyword>
<protein>
    <recommendedName>
        <fullName evidence="6">2OGFeDO JBP1/TET oxygenase domain-containing protein</fullName>
    </recommendedName>
</protein>
<comment type="caution">
    <text evidence="7">The sequence shown here is derived from an EMBL/GenBank/DDBJ whole genome shotgun (WGS) entry which is preliminary data.</text>
</comment>
<evidence type="ECO:0000256" key="2">
    <source>
        <dbReference type="ARBA" id="ARBA00022723"/>
    </source>
</evidence>
<dbReference type="InterPro" id="IPR024779">
    <property type="entry name" value="2OGFeDO_JBP1/TET_oxygenase_dom"/>
</dbReference>
<sequence length="174" mass="19122">MRNCIETKLCISKIAPAEHFLNRVLSLTHPSLFRQASKCLSELRSHPDTQSVARTWTSVFSGIAVIANRVTPKHIDRFGAAPWYDSLASVGTFSKATLDLPGLGISLSYAPGTVVNLCGNVIEHEVKRWGSDDRVCYAHFMRRAVFDRFGVASAAWVKQVDYDGLADALVRGAV</sequence>
<keyword evidence="5" id="KW-0408">Iron</keyword>
<keyword evidence="4" id="KW-0560">Oxidoreductase</keyword>
<dbReference type="AlphaFoldDB" id="A0A369JEJ1"/>
<evidence type="ECO:0000256" key="4">
    <source>
        <dbReference type="ARBA" id="ARBA00023002"/>
    </source>
</evidence>
<dbReference type="OrthoDB" id="3200752at2759"/>